<keyword evidence="2" id="KW-1185">Reference proteome</keyword>
<dbReference type="KEGG" id="mbe:MBM_06827"/>
<dbReference type="OMA" id="SYQCTLR"/>
<dbReference type="AlphaFoldDB" id="K1WPZ0"/>
<sequence length="417" mass="46500">MSSSRVAVPPRPRPRMPLVYSLPVQCLKELAAHDAPGAALGAVIEVKSMQLPRLYSLLMTDELPLLLAINPSLSVRLLRHESTIMASEACVVHFLNQPDPRLQSTGSPRGEEEILSSSMQLLGLVPKLLKHSSTSRESAYPYSIFEPTAGVVISMLSPPLSPSNRRSVDKEIGAMARALASRTSPTGTFGMASRILSDPSCKATLTSPKVSGSKTWSEAFQTLLEAVLRDGEDMSVLLPYETIRTHYRKLCWRLDAVKTPRLVVINVNSDDNVMVERRFSSKGESTKPVETARLTGLRNWSQGIFGDPVLSSCFDDPSDEFIEGWQDGGEEVIEDEENMNGRSLLYQCYRAVVMIVTEYYRPQTDSKRELNGRRRLTSALKELNEMFNDEDETIKRVRSLSIAEITRSPKRHKLSED</sequence>
<accession>K1WPZ0</accession>
<reference evidence="1 2" key="1">
    <citation type="journal article" date="2012" name="BMC Genomics">
        <title>Sequencing the genome of Marssonina brunnea reveals fungus-poplar co-evolution.</title>
        <authorList>
            <person name="Zhu S."/>
            <person name="Cao Y.-Z."/>
            <person name="Jiang C."/>
            <person name="Tan B.-Y."/>
            <person name="Wang Z."/>
            <person name="Feng S."/>
            <person name="Zhang L."/>
            <person name="Su X.-H."/>
            <person name="Brejova B."/>
            <person name="Vinar T."/>
            <person name="Xu M."/>
            <person name="Wang M.-X."/>
            <person name="Zhang S.-G."/>
            <person name="Huang M.-R."/>
            <person name="Wu R."/>
            <person name="Zhou Y."/>
        </authorList>
    </citation>
    <scope>NUCLEOTIDE SEQUENCE [LARGE SCALE GENOMIC DNA]</scope>
    <source>
        <strain evidence="1 2">MB_m1</strain>
    </source>
</reference>
<evidence type="ECO:0000313" key="2">
    <source>
        <dbReference type="Proteomes" id="UP000006753"/>
    </source>
</evidence>
<name>K1WPZ0_MARBU</name>
<dbReference type="eggNOG" id="ENOG502S1B6">
    <property type="taxonomic scope" value="Eukaryota"/>
</dbReference>
<dbReference type="EMBL" id="JH921443">
    <property type="protein sequence ID" value="EKD15066.1"/>
    <property type="molecule type" value="Genomic_DNA"/>
</dbReference>
<dbReference type="InParanoid" id="K1WPZ0"/>
<organism evidence="1 2">
    <name type="scientific">Marssonina brunnea f. sp. multigermtubi (strain MB_m1)</name>
    <name type="common">Marssonina leaf spot fungus</name>
    <dbReference type="NCBI Taxonomy" id="1072389"/>
    <lineage>
        <taxon>Eukaryota</taxon>
        <taxon>Fungi</taxon>
        <taxon>Dikarya</taxon>
        <taxon>Ascomycota</taxon>
        <taxon>Pezizomycotina</taxon>
        <taxon>Leotiomycetes</taxon>
        <taxon>Helotiales</taxon>
        <taxon>Drepanopezizaceae</taxon>
        <taxon>Drepanopeziza</taxon>
    </lineage>
</organism>
<evidence type="ECO:0000313" key="1">
    <source>
        <dbReference type="EMBL" id="EKD15066.1"/>
    </source>
</evidence>
<protein>
    <submittedName>
        <fullName evidence="1">Uncharacterized protein</fullName>
    </submittedName>
</protein>
<dbReference type="OrthoDB" id="5210591at2759"/>
<dbReference type="Proteomes" id="UP000006753">
    <property type="component" value="Unassembled WGS sequence"/>
</dbReference>
<gene>
    <name evidence="1" type="ORF">MBM_06827</name>
</gene>
<proteinExistence type="predicted"/>
<dbReference type="HOGENOM" id="CLU_019843_2_0_1"/>